<keyword evidence="1" id="KW-0472">Membrane</keyword>
<dbReference type="InterPro" id="IPR052522">
    <property type="entry name" value="ABC-2_transport_permease"/>
</dbReference>
<reference evidence="2" key="1">
    <citation type="submission" date="2018-05" db="EMBL/GenBank/DDBJ databases">
        <authorList>
            <person name="Lanie J.A."/>
            <person name="Ng W.-L."/>
            <person name="Kazmierczak K.M."/>
            <person name="Andrzejewski T.M."/>
            <person name="Davidsen T.M."/>
            <person name="Wayne K.J."/>
            <person name="Tettelin H."/>
            <person name="Glass J.I."/>
            <person name="Rusch D."/>
            <person name="Podicherti R."/>
            <person name="Tsui H.-C.T."/>
            <person name="Winkler M.E."/>
        </authorList>
    </citation>
    <scope>NUCLEOTIDE SEQUENCE</scope>
</reference>
<feature type="non-terminal residue" evidence="2">
    <location>
        <position position="51"/>
    </location>
</feature>
<protein>
    <submittedName>
        <fullName evidence="2">Uncharacterized protein</fullName>
    </submittedName>
</protein>
<name>A0A382T1I3_9ZZZZ</name>
<dbReference type="PANTHER" id="PTHR43332">
    <property type="entry name" value="INNER MEMBRANE TRANSPORT PERMEASE YADH-RELATED"/>
    <property type="match status" value="1"/>
</dbReference>
<dbReference type="PANTHER" id="PTHR43332:SF1">
    <property type="entry name" value="TRANSPORT PERMEASE PROTEIN"/>
    <property type="match status" value="1"/>
</dbReference>
<sequence length="51" mass="5662">MKINLIGIWTVYLKEMTRTSRVLGQTIISPVITTTLYFVVFGAAVGSNIDE</sequence>
<organism evidence="2">
    <name type="scientific">marine metagenome</name>
    <dbReference type="NCBI Taxonomy" id="408172"/>
    <lineage>
        <taxon>unclassified sequences</taxon>
        <taxon>metagenomes</taxon>
        <taxon>ecological metagenomes</taxon>
    </lineage>
</organism>
<keyword evidence="1" id="KW-1133">Transmembrane helix</keyword>
<evidence type="ECO:0000256" key="1">
    <source>
        <dbReference type="SAM" id="Phobius"/>
    </source>
</evidence>
<dbReference type="EMBL" id="UINC01132792">
    <property type="protein sequence ID" value="SVD15327.1"/>
    <property type="molecule type" value="Genomic_DNA"/>
</dbReference>
<feature type="transmembrane region" description="Helical" evidence="1">
    <location>
        <begin position="22"/>
        <end position="45"/>
    </location>
</feature>
<proteinExistence type="predicted"/>
<dbReference type="AlphaFoldDB" id="A0A382T1I3"/>
<accession>A0A382T1I3</accession>
<evidence type="ECO:0000313" key="2">
    <source>
        <dbReference type="EMBL" id="SVD15327.1"/>
    </source>
</evidence>
<gene>
    <name evidence="2" type="ORF">METZ01_LOCUS368181</name>
</gene>
<dbReference type="GO" id="GO:0005886">
    <property type="term" value="C:plasma membrane"/>
    <property type="evidence" value="ECO:0007669"/>
    <property type="project" value="TreeGrafter"/>
</dbReference>
<keyword evidence="1" id="KW-0812">Transmembrane</keyword>